<evidence type="ECO:0000259" key="1">
    <source>
        <dbReference type="Pfam" id="PF13349"/>
    </source>
</evidence>
<accession>A0ABQ2EJP2</accession>
<gene>
    <name evidence="2" type="ORF">GCM10011583_52770</name>
</gene>
<sequence length="278" mass="28908">MPVFDTIEAISATVEIEVGRARIIAGKRTETVVEVVPSDPGNEKDVLAAEETKVTYANGKLLVKGPKSRSPFTKTGTVDVTVELPAGSELIGTTGLGALVGEGRFGDCRLTSGAGDIHLEEAATVRLKTGHGDITVDSTTGRTEIHGSGRVRAGRIDGDATVRNHNGETTIGEVTGELDVNSSNGPIGVVRADSSVTARTSSGSVRIDRVARGRITVESSAGGLEIGIAEGTAAWLDVESKAGRVRNELGMANAPEQSEEKVEVRGRTSVGDIVIRRA</sequence>
<dbReference type="EMBL" id="BMMV01000019">
    <property type="protein sequence ID" value="GGK14256.1"/>
    <property type="molecule type" value="Genomic_DNA"/>
</dbReference>
<reference evidence="3" key="1">
    <citation type="journal article" date="2019" name="Int. J. Syst. Evol. Microbiol.">
        <title>The Global Catalogue of Microorganisms (GCM) 10K type strain sequencing project: providing services to taxonomists for standard genome sequencing and annotation.</title>
        <authorList>
            <consortium name="The Broad Institute Genomics Platform"/>
            <consortium name="The Broad Institute Genome Sequencing Center for Infectious Disease"/>
            <person name="Wu L."/>
            <person name="Ma J."/>
        </authorList>
    </citation>
    <scope>NUCLEOTIDE SEQUENCE [LARGE SCALE GENOMIC DNA]</scope>
    <source>
        <strain evidence="3">CGMCC 4.7275</strain>
    </source>
</reference>
<proteinExistence type="predicted"/>
<keyword evidence="3" id="KW-1185">Reference proteome</keyword>
<feature type="domain" description="DUF4097" evidence="1">
    <location>
        <begin position="56"/>
        <end position="228"/>
    </location>
</feature>
<dbReference type="Proteomes" id="UP000660265">
    <property type="component" value="Unassembled WGS sequence"/>
</dbReference>
<evidence type="ECO:0000313" key="3">
    <source>
        <dbReference type="Proteomes" id="UP000660265"/>
    </source>
</evidence>
<comment type="caution">
    <text evidence="2">The sequence shown here is derived from an EMBL/GenBank/DDBJ whole genome shotgun (WGS) entry which is preliminary data.</text>
</comment>
<dbReference type="Pfam" id="PF13349">
    <property type="entry name" value="DUF4097"/>
    <property type="match status" value="1"/>
</dbReference>
<protein>
    <recommendedName>
        <fullName evidence="1">DUF4097 domain-containing protein</fullName>
    </recommendedName>
</protein>
<dbReference type="RefSeq" id="WP_189110054.1">
    <property type="nucleotide sequence ID" value="NZ_BMMV01000019.1"/>
</dbReference>
<dbReference type="InterPro" id="IPR025164">
    <property type="entry name" value="Toastrack_DUF4097"/>
</dbReference>
<name>A0ABQ2EJP2_9ACTN</name>
<organism evidence="2 3">
    <name type="scientific">Streptomyces camponoticapitis</name>
    <dbReference type="NCBI Taxonomy" id="1616125"/>
    <lineage>
        <taxon>Bacteria</taxon>
        <taxon>Bacillati</taxon>
        <taxon>Actinomycetota</taxon>
        <taxon>Actinomycetes</taxon>
        <taxon>Kitasatosporales</taxon>
        <taxon>Streptomycetaceae</taxon>
        <taxon>Streptomyces</taxon>
    </lineage>
</organism>
<evidence type="ECO:0000313" key="2">
    <source>
        <dbReference type="EMBL" id="GGK14256.1"/>
    </source>
</evidence>